<reference evidence="3" key="1">
    <citation type="submission" date="2020-01" db="EMBL/GenBank/DDBJ databases">
        <title>Insect and environment-associated Actinomycetes.</title>
        <authorList>
            <person name="Currrie C."/>
            <person name="Chevrette M."/>
            <person name="Carlson C."/>
            <person name="Stubbendieck R."/>
            <person name="Wendt-Pienkowski E."/>
        </authorList>
    </citation>
    <scope>NUCLEOTIDE SEQUENCE</scope>
    <source>
        <strain evidence="3">SID12501</strain>
    </source>
</reference>
<dbReference type="AlphaFoldDB" id="A0A6B3C5D2"/>
<gene>
    <name evidence="3" type="ORF">G3I71_40990</name>
</gene>
<accession>A0A6B3C5D2</accession>
<evidence type="ECO:0000259" key="2">
    <source>
        <dbReference type="PROSITE" id="PS50995"/>
    </source>
</evidence>
<protein>
    <submittedName>
        <fullName evidence="3">MarR family transcriptional regulator</fullName>
    </submittedName>
</protein>
<dbReference type="InterPro" id="IPR000835">
    <property type="entry name" value="HTH_MarR-typ"/>
</dbReference>
<name>A0A6B3C5D2_9ACTN</name>
<dbReference type="RefSeq" id="WP_164323305.1">
    <property type="nucleotide sequence ID" value="NZ_JAAGLU010000055.1"/>
</dbReference>
<dbReference type="EMBL" id="JAAGLU010000055">
    <property type="protein sequence ID" value="NEC92017.1"/>
    <property type="molecule type" value="Genomic_DNA"/>
</dbReference>
<evidence type="ECO:0000313" key="3">
    <source>
        <dbReference type="EMBL" id="NEC92017.1"/>
    </source>
</evidence>
<dbReference type="Pfam" id="PF01047">
    <property type="entry name" value="MarR"/>
    <property type="match status" value="1"/>
</dbReference>
<dbReference type="SMART" id="SM00347">
    <property type="entry name" value="HTH_MARR"/>
    <property type="match status" value="1"/>
</dbReference>
<dbReference type="GO" id="GO:0003700">
    <property type="term" value="F:DNA-binding transcription factor activity"/>
    <property type="evidence" value="ECO:0007669"/>
    <property type="project" value="InterPro"/>
</dbReference>
<proteinExistence type="predicted"/>
<evidence type="ECO:0000256" key="1">
    <source>
        <dbReference type="SAM" id="MobiDB-lite"/>
    </source>
</evidence>
<sequence length="166" mass="18267">MDKPLDLIEFETMLLGRHMHLRSPRAGGAPERLDRSAYTLLCRIQVEGPMSIGQLSAAFSLDASTLNRQTAAMVRAGVVERIPDPEGGMARKFAMTEKGEHRLAADRAANLEGLAKVMADWTAGEVADFAAQLSRLNRDVERLDGRPWPRDRAADGPDSTDIARRQ</sequence>
<dbReference type="SUPFAM" id="SSF46785">
    <property type="entry name" value="Winged helix' DNA-binding domain"/>
    <property type="match status" value="1"/>
</dbReference>
<dbReference type="InterPro" id="IPR036390">
    <property type="entry name" value="WH_DNA-bd_sf"/>
</dbReference>
<dbReference type="Gene3D" id="1.10.10.10">
    <property type="entry name" value="Winged helix-like DNA-binding domain superfamily/Winged helix DNA-binding domain"/>
    <property type="match status" value="1"/>
</dbReference>
<comment type="caution">
    <text evidence="3">The sequence shown here is derived from an EMBL/GenBank/DDBJ whole genome shotgun (WGS) entry which is preliminary data.</text>
</comment>
<organism evidence="3">
    <name type="scientific">Streptomyces sp. SID12501</name>
    <dbReference type="NCBI Taxonomy" id="2706042"/>
    <lineage>
        <taxon>Bacteria</taxon>
        <taxon>Bacillati</taxon>
        <taxon>Actinomycetota</taxon>
        <taxon>Actinomycetes</taxon>
        <taxon>Kitasatosporales</taxon>
        <taxon>Streptomycetaceae</taxon>
        <taxon>Streptomyces</taxon>
    </lineage>
</organism>
<dbReference type="InterPro" id="IPR036388">
    <property type="entry name" value="WH-like_DNA-bd_sf"/>
</dbReference>
<feature type="region of interest" description="Disordered" evidence="1">
    <location>
        <begin position="141"/>
        <end position="166"/>
    </location>
</feature>
<feature type="domain" description="HTH marR-type" evidence="2">
    <location>
        <begin position="1"/>
        <end position="138"/>
    </location>
</feature>
<dbReference type="PROSITE" id="PS50995">
    <property type="entry name" value="HTH_MARR_2"/>
    <property type="match status" value="1"/>
</dbReference>